<dbReference type="AlphaFoldDB" id="Q1PW34"/>
<reference evidence="2 5" key="5">
    <citation type="submission" date="2020-02" db="EMBL/GenBank/DDBJ databases">
        <title>Newly sequenced genome of strain CSTR1 showed variability in Candidatus Kuenenia stuttgartiensis genomes.</title>
        <authorList>
            <person name="Ding C."/>
            <person name="Adrian L."/>
        </authorList>
    </citation>
    <scope>NUCLEOTIDE SEQUENCE [LARGE SCALE GENOMIC DNA]</scope>
    <source>
        <strain evidence="2 5">CSTR1</strain>
    </source>
</reference>
<evidence type="ECO:0000313" key="1">
    <source>
        <dbReference type="EMBL" id="CAJ71435.1"/>
    </source>
</evidence>
<organism evidence="1">
    <name type="scientific">Kuenenia stuttgartiensis</name>
    <dbReference type="NCBI Taxonomy" id="174633"/>
    <lineage>
        <taxon>Bacteria</taxon>
        <taxon>Pseudomonadati</taxon>
        <taxon>Planctomycetota</taxon>
        <taxon>Candidatus Brocadiia</taxon>
        <taxon>Candidatus Brocadiales</taxon>
        <taxon>Candidatus Brocadiaceae</taxon>
        <taxon>Candidatus Kuenenia</taxon>
    </lineage>
</organism>
<evidence type="ECO:0000313" key="4">
    <source>
        <dbReference type="Proteomes" id="UP000221734"/>
    </source>
</evidence>
<keyword evidence="4" id="KW-1185">Reference proteome</keyword>
<protein>
    <submittedName>
        <fullName evidence="1">Uncharacterized protein</fullName>
    </submittedName>
</protein>
<dbReference type="KEGG" id="kst:KSMBR1_2367"/>
<evidence type="ECO:0000313" key="3">
    <source>
        <dbReference type="EMBL" id="SOH04855.1"/>
    </source>
</evidence>
<dbReference type="RefSeq" id="WP_099325519.1">
    <property type="nucleotide sequence ID" value="NZ_CP049055.1"/>
</dbReference>
<evidence type="ECO:0000313" key="2">
    <source>
        <dbReference type="EMBL" id="QII14078.1"/>
    </source>
</evidence>
<dbReference type="Proteomes" id="UP000221734">
    <property type="component" value="Chromosome Kuenenia_stuttgartiensis_MBR1"/>
</dbReference>
<accession>Q1PW34</accession>
<dbReference type="Proteomes" id="UP000501926">
    <property type="component" value="Chromosome"/>
</dbReference>
<evidence type="ECO:0000313" key="5">
    <source>
        <dbReference type="Proteomes" id="UP000501926"/>
    </source>
</evidence>
<reference evidence="1" key="1">
    <citation type="journal article" date="2006" name="Nature">
        <title>Deciphering the evolution and metabolism of an anammox bacterium from a community genome.</title>
        <authorList>
            <person name="Strous M."/>
            <person name="Pelletier E."/>
            <person name="Mangenot S."/>
            <person name="Rattei T."/>
            <person name="Lehner A."/>
            <person name="Taylor M.W."/>
            <person name="Horn M."/>
            <person name="Daims H."/>
            <person name="Bartol-Mavel D."/>
            <person name="Wincker P."/>
            <person name="Barbe V."/>
            <person name="Fonknechten N."/>
            <person name="Vallenet D."/>
            <person name="Segurens B."/>
            <person name="Schenowitz-Truong C."/>
            <person name="Medigue C."/>
            <person name="Collingro A."/>
            <person name="Snel B."/>
            <person name="Dutilh B.E."/>
            <person name="OpDenCamp H.J.M."/>
            <person name="vanDerDrift C."/>
            <person name="Cirpus I."/>
            <person name="vanDePas-Schoonen K.T."/>
            <person name="Harhangi H.R."/>
            <person name="vanNiftrik L."/>
            <person name="Schmid M."/>
            <person name="Keltjens J."/>
            <person name="vanDeVossenberg J."/>
            <person name="Kartal B."/>
            <person name="Meier H."/>
            <person name="Frishman D."/>
            <person name="Huynen M.A."/>
            <person name="Mewes H."/>
            <person name="Weissenbach J."/>
            <person name="Jetten M.S.M."/>
            <person name="Wagner M."/>
            <person name="LePaslier D."/>
        </authorList>
    </citation>
    <scope>NUCLEOTIDE SEQUENCE</scope>
</reference>
<reference evidence="3" key="3">
    <citation type="submission" date="2017-10" db="EMBL/GenBank/DDBJ databases">
        <authorList>
            <person name="Banno H."/>
            <person name="Chua N.-H."/>
        </authorList>
    </citation>
    <scope>NUCLEOTIDE SEQUENCE [LARGE SCALE GENOMIC DNA]</scope>
    <source>
        <strain evidence="3">Kuenenia_mbr1_ru-nijmegen</strain>
    </source>
</reference>
<dbReference type="EMBL" id="CP049055">
    <property type="protein sequence ID" value="QII14078.1"/>
    <property type="molecule type" value="Genomic_DNA"/>
</dbReference>
<reference evidence="4" key="4">
    <citation type="submission" date="2017-10" db="EMBL/GenBank/DDBJ databases">
        <authorList>
            <person name="Frank J."/>
        </authorList>
    </citation>
    <scope>NUCLEOTIDE SEQUENCE [LARGE SCALE GENOMIC DNA]</scope>
</reference>
<gene>
    <name evidence="2" type="ORF">KsCSTR_47000</name>
    <name evidence="3" type="ORF">KSMBR1_2367</name>
    <name evidence="1" type="ORF">kustc0690</name>
</gene>
<proteinExistence type="predicted"/>
<sequence length="62" mass="7157">MKISIESPSRIKMTPETEHEKESLEALWKILIRCEKESKTLCPIGEYIPSKNDGANFVIQEH</sequence>
<dbReference type="EMBL" id="LT934425">
    <property type="protein sequence ID" value="SOH04855.1"/>
    <property type="molecule type" value="Genomic_DNA"/>
</dbReference>
<reference evidence="1" key="2">
    <citation type="submission" date="2006-01" db="EMBL/GenBank/DDBJ databases">
        <authorList>
            <person name="Genoscope"/>
        </authorList>
    </citation>
    <scope>NUCLEOTIDE SEQUENCE</scope>
</reference>
<name>Q1PW34_KUEST</name>
<dbReference type="EMBL" id="CT573073">
    <property type="protein sequence ID" value="CAJ71435.1"/>
    <property type="molecule type" value="Genomic_DNA"/>
</dbReference>
<dbReference type="OrthoDB" id="284902at2"/>